<organism evidence="1 2">
    <name type="scientific">Cetraspora pellucida</name>
    <dbReference type="NCBI Taxonomy" id="1433469"/>
    <lineage>
        <taxon>Eukaryota</taxon>
        <taxon>Fungi</taxon>
        <taxon>Fungi incertae sedis</taxon>
        <taxon>Mucoromycota</taxon>
        <taxon>Glomeromycotina</taxon>
        <taxon>Glomeromycetes</taxon>
        <taxon>Diversisporales</taxon>
        <taxon>Gigasporaceae</taxon>
        <taxon>Cetraspora</taxon>
    </lineage>
</organism>
<accession>A0A9N9HBF4</accession>
<reference evidence="1" key="1">
    <citation type="submission" date="2021-06" db="EMBL/GenBank/DDBJ databases">
        <authorList>
            <person name="Kallberg Y."/>
            <person name="Tangrot J."/>
            <person name="Rosling A."/>
        </authorList>
    </citation>
    <scope>NUCLEOTIDE SEQUENCE</scope>
    <source>
        <strain evidence="1">FL966</strain>
    </source>
</reference>
<evidence type="ECO:0000313" key="2">
    <source>
        <dbReference type="Proteomes" id="UP000789759"/>
    </source>
</evidence>
<name>A0A9N9HBF4_9GLOM</name>
<protein>
    <submittedName>
        <fullName evidence="1">9265_t:CDS:1</fullName>
    </submittedName>
</protein>
<gene>
    <name evidence="1" type="ORF">CPELLU_LOCUS10304</name>
</gene>
<sequence>MNNPSEPTNYEDTPASAEKRLYTEGLYTGEGLYTDEGLYTSERLYTSEGLYADNEVDDYKEAGNYEEVDDYKKVGDYREVGDYVLELSLEEEAEIFKQIKKRKGKATVMAAVSCSQLRRQPSDFFRNCELKAVLGTKNVFDLIYSQKQKKIRISEHYDKTNSSYSVGSEPRKANIPDASVGQSCDVITRKRVIKASDPYFIALLGNVCLCKGYLDITTTWINEKFELNEAVLAVTSLQYLYTDDAIVKYIKDILEY</sequence>
<dbReference type="Proteomes" id="UP000789759">
    <property type="component" value="Unassembled WGS sequence"/>
</dbReference>
<keyword evidence="2" id="KW-1185">Reference proteome</keyword>
<dbReference type="OrthoDB" id="2489417at2759"/>
<comment type="caution">
    <text evidence="1">The sequence shown here is derived from an EMBL/GenBank/DDBJ whole genome shotgun (WGS) entry which is preliminary data.</text>
</comment>
<evidence type="ECO:0000313" key="1">
    <source>
        <dbReference type="EMBL" id="CAG8671580.1"/>
    </source>
</evidence>
<dbReference type="EMBL" id="CAJVQA010008431">
    <property type="protein sequence ID" value="CAG8671580.1"/>
    <property type="molecule type" value="Genomic_DNA"/>
</dbReference>
<dbReference type="AlphaFoldDB" id="A0A9N9HBF4"/>
<proteinExistence type="predicted"/>